<feature type="domain" description="Peptidase S9 prolyl oligopeptidase catalytic" evidence="1">
    <location>
        <begin position="209"/>
        <end position="259"/>
    </location>
</feature>
<dbReference type="SUPFAM" id="SSF53474">
    <property type="entry name" value="alpha/beta-Hydrolases"/>
    <property type="match status" value="1"/>
</dbReference>
<comment type="caution">
    <text evidence="2">The sequence shown here is derived from an EMBL/GenBank/DDBJ whole genome shotgun (WGS) entry which is preliminary data.</text>
</comment>
<reference evidence="2 3" key="1">
    <citation type="submission" date="2018-10" db="EMBL/GenBank/DDBJ databases">
        <title>Natrarchaeobius chitinivorans gen. nov., sp. nov., and Natrarchaeobius haloalkaliphilus sp. nov., alkaliphilic, chitin-utilizing haloarchaea from hypersaline alkaline lakes.</title>
        <authorList>
            <person name="Sorokin D.Y."/>
            <person name="Elcheninov A.G."/>
            <person name="Kostrikina N.A."/>
            <person name="Bale N.J."/>
            <person name="Sinninghe Damste J.S."/>
            <person name="Khijniak T.V."/>
            <person name="Kublanov I.V."/>
            <person name="Toshchakov S.V."/>
        </authorList>
    </citation>
    <scope>NUCLEOTIDE SEQUENCE [LARGE SCALE GENOMIC DNA]</scope>
    <source>
        <strain evidence="2 3">AArcht7</strain>
    </source>
</reference>
<dbReference type="Proteomes" id="UP000281431">
    <property type="component" value="Unassembled WGS sequence"/>
</dbReference>
<dbReference type="GO" id="GO:0008236">
    <property type="term" value="F:serine-type peptidase activity"/>
    <property type="evidence" value="ECO:0007669"/>
    <property type="project" value="InterPro"/>
</dbReference>
<dbReference type="EMBL" id="REFZ01000005">
    <property type="protein sequence ID" value="RQH00847.1"/>
    <property type="molecule type" value="Genomic_DNA"/>
</dbReference>
<keyword evidence="3" id="KW-1185">Reference proteome</keyword>
<dbReference type="InterPro" id="IPR050261">
    <property type="entry name" value="FrsA_esterase"/>
</dbReference>
<keyword evidence="2" id="KW-0378">Hydrolase</keyword>
<dbReference type="GO" id="GO:0006508">
    <property type="term" value="P:proteolysis"/>
    <property type="evidence" value="ECO:0007669"/>
    <property type="project" value="InterPro"/>
</dbReference>
<dbReference type="AlphaFoldDB" id="A0A3N6N081"/>
<evidence type="ECO:0000313" key="3">
    <source>
        <dbReference type="Proteomes" id="UP000281431"/>
    </source>
</evidence>
<dbReference type="PANTHER" id="PTHR22946">
    <property type="entry name" value="DIENELACTONE HYDROLASE DOMAIN-CONTAINING PROTEIN-RELATED"/>
    <property type="match status" value="1"/>
</dbReference>
<protein>
    <submittedName>
        <fullName evidence="2">Alpha/beta fold hydrolase</fullName>
    </submittedName>
</protein>
<proteinExistence type="predicted"/>
<dbReference type="Gene3D" id="1.20.1440.110">
    <property type="entry name" value="acylaminoacyl peptidase"/>
    <property type="match status" value="1"/>
</dbReference>
<dbReference type="Pfam" id="PF00326">
    <property type="entry name" value="Peptidase_S9"/>
    <property type="match status" value="1"/>
</dbReference>
<name>A0A3N6N081_NATCH</name>
<dbReference type="InterPro" id="IPR001375">
    <property type="entry name" value="Peptidase_S9_cat"/>
</dbReference>
<dbReference type="PANTHER" id="PTHR22946:SF12">
    <property type="entry name" value="CONIDIAL PIGMENT BIOSYNTHESIS PROTEIN AYG1 (AFU_ORTHOLOGUE AFUA_2G17550)"/>
    <property type="match status" value="1"/>
</dbReference>
<accession>A0A3N6N081</accession>
<dbReference type="InterPro" id="IPR029058">
    <property type="entry name" value="AB_hydrolase_fold"/>
</dbReference>
<evidence type="ECO:0000259" key="1">
    <source>
        <dbReference type="Pfam" id="PF00326"/>
    </source>
</evidence>
<gene>
    <name evidence="2" type="ORF">EA472_09450</name>
</gene>
<dbReference type="Gene3D" id="3.40.50.1820">
    <property type="entry name" value="alpha/beta hydrolase"/>
    <property type="match status" value="1"/>
</dbReference>
<organism evidence="2 3">
    <name type="scientific">Natrarchaeobius chitinivorans</name>
    <dbReference type="NCBI Taxonomy" id="1679083"/>
    <lineage>
        <taxon>Archaea</taxon>
        <taxon>Methanobacteriati</taxon>
        <taxon>Methanobacteriota</taxon>
        <taxon>Stenosarchaea group</taxon>
        <taxon>Halobacteria</taxon>
        <taxon>Halobacteriales</taxon>
        <taxon>Natrialbaceae</taxon>
        <taxon>Natrarchaeobius</taxon>
    </lineage>
</organism>
<evidence type="ECO:0000313" key="2">
    <source>
        <dbReference type="EMBL" id="RQH00847.1"/>
    </source>
</evidence>
<dbReference type="OrthoDB" id="11256at2157"/>
<sequence length="400" mass="43737">MAPVRFDDDEFAAQFERALAKVYYGCAEVGECLATADRIEDGDYDSWYDEWFATAESVAAVARGAREGGHAVSAREAFLRAAEYYRSAYFFRRRDLDDPDLLRAWRRQRECFREAIPLFEHRGEVVDVPFDGTTLPGYFFAPDASKRPRPTVIGFPGYDSPVGESYPMLAAAAVSRGYGCLLFEGPGQGGTLYEQRRFFRPDYETVVAPVVDYAVDRSDVDPSRLALVGRSFGGYLAARAATGKPRLAALVADPGIVDLGSLARNVVPEELISAVLEGDSEADAALEDRLSDPHAMEFFGSRMAAHGVDSLGEYVRELQSYALGDRLESIECPTLVAGNESDRLAVQARDLAESIPAPTRYVEFADADGAGGHCEGAGQAVFHQRTFDWLDGVLEAETGV</sequence>